<keyword evidence="3" id="KW-0804">Transcription</keyword>
<dbReference type="Gene3D" id="1.10.357.10">
    <property type="entry name" value="Tetracycline Repressor, domain 2"/>
    <property type="match status" value="1"/>
</dbReference>
<dbReference type="SUPFAM" id="SSF46689">
    <property type="entry name" value="Homeodomain-like"/>
    <property type="match status" value="1"/>
</dbReference>
<evidence type="ECO:0000256" key="5">
    <source>
        <dbReference type="SAM" id="MobiDB-lite"/>
    </source>
</evidence>
<proteinExistence type="predicted"/>
<dbReference type="Proteomes" id="UP001597286">
    <property type="component" value="Unassembled WGS sequence"/>
</dbReference>
<name>A0ABW4PAZ3_9NOCA</name>
<dbReference type="Pfam" id="PF16859">
    <property type="entry name" value="TetR_C_11"/>
    <property type="match status" value="1"/>
</dbReference>
<evidence type="ECO:0000259" key="6">
    <source>
        <dbReference type="PROSITE" id="PS50977"/>
    </source>
</evidence>
<evidence type="ECO:0000313" key="8">
    <source>
        <dbReference type="Proteomes" id="UP001597286"/>
    </source>
</evidence>
<comment type="caution">
    <text evidence="7">The sequence shown here is derived from an EMBL/GenBank/DDBJ whole genome shotgun (WGS) entry which is preliminary data.</text>
</comment>
<evidence type="ECO:0000256" key="1">
    <source>
        <dbReference type="ARBA" id="ARBA00023015"/>
    </source>
</evidence>
<sequence>MNLTRDRRPDAAGPGRPRDPQVDRAVLAATVALLVESGYQKTTIQAIARRAQVSAPAIYRRWATREMIIEDAIFGLQEGQSPALPPATDDLRADLLTWTRMFLDQIAHPAARSAIPGLLSAYHHHDGVHERLVERAEAPARAALAERITDAVPSAGPQAEATAGIVFDMLVSATMIRGVAHGHDGADDWCEQLADALFAVIDSLR</sequence>
<dbReference type="PROSITE" id="PS50977">
    <property type="entry name" value="HTH_TETR_2"/>
    <property type="match status" value="1"/>
</dbReference>
<dbReference type="InterPro" id="IPR036271">
    <property type="entry name" value="Tet_transcr_reg_TetR-rel_C_sf"/>
</dbReference>
<feature type="DNA-binding region" description="H-T-H motif" evidence="4">
    <location>
        <begin position="43"/>
        <end position="62"/>
    </location>
</feature>
<evidence type="ECO:0000256" key="3">
    <source>
        <dbReference type="ARBA" id="ARBA00023163"/>
    </source>
</evidence>
<dbReference type="InterPro" id="IPR001647">
    <property type="entry name" value="HTH_TetR"/>
</dbReference>
<keyword evidence="8" id="KW-1185">Reference proteome</keyword>
<dbReference type="RefSeq" id="WP_378488147.1">
    <property type="nucleotide sequence ID" value="NZ_JBHUFB010000022.1"/>
</dbReference>
<keyword evidence="2 4" id="KW-0238">DNA-binding</keyword>
<dbReference type="PANTHER" id="PTHR30055:SF234">
    <property type="entry name" value="HTH-TYPE TRANSCRIPTIONAL REGULATOR BETI"/>
    <property type="match status" value="1"/>
</dbReference>
<reference evidence="8" key="1">
    <citation type="journal article" date="2019" name="Int. J. Syst. Evol. Microbiol.">
        <title>The Global Catalogue of Microorganisms (GCM) 10K type strain sequencing project: providing services to taxonomists for standard genome sequencing and annotation.</title>
        <authorList>
            <consortium name="The Broad Institute Genomics Platform"/>
            <consortium name="The Broad Institute Genome Sequencing Center for Infectious Disease"/>
            <person name="Wu L."/>
            <person name="Ma J."/>
        </authorList>
    </citation>
    <scope>NUCLEOTIDE SEQUENCE [LARGE SCALE GENOMIC DNA]</scope>
    <source>
        <strain evidence="8">DT72</strain>
    </source>
</reference>
<evidence type="ECO:0000256" key="2">
    <source>
        <dbReference type="ARBA" id="ARBA00023125"/>
    </source>
</evidence>
<dbReference type="PRINTS" id="PR00455">
    <property type="entry name" value="HTHTETR"/>
</dbReference>
<feature type="region of interest" description="Disordered" evidence="5">
    <location>
        <begin position="1"/>
        <end position="20"/>
    </location>
</feature>
<protein>
    <submittedName>
        <fullName evidence="7">TetR/AcrR family transcriptional regulator</fullName>
    </submittedName>
</protein>
<dbReference type="SUPFAM" id="SSF48498">
    <property type="entry name" value="Tetracyclin repressor-like, C-terminal domain"/>
    <property type="match status" value="1"/>
</dbReference>
<feature type="domain" description="HTH tetR-type" evidence="6">
    <location>
        <begin position="20"/>
        <end position="80"/>
    </location>
</feature>
<gene>
    <name evidence="7" type="ORF">ACFSJG_26040</name>
</gene>
<dbReference type="InterPro" id="IPR050109">
    <property type="entry name" value="HTH-type_TetR-like_transc_reg"/>
</dbReference>
<organism evidence="7 8">
    <name type="scientific">Rhodococcus gannanensis</name>
    <dbReference type="NCBI Taxonomy" id="1960308"/>
    <lineage>
        <taxon>Bacteria</taxon>
        <taxon>Bacillati</taxon>
        <taxon>Actinomycetota</taxon>
        <taxon>Actinomycetes</taxon>
        <taxon>Mycobacteriales</taxon>
        <taxon>Nocardiaceae</taxon>
        <taxon>Rhodococcus</taxon>
    </lineage>
</organism>
<dbReference type="EMBL" id="JBHUFB010000022">
    <property type="protein sequence ID" value="MFD1815691.1"/>
    <property type="molecule type" value="Genomic_DNA"/>
</dbReference>
<evidence type="ECO:0000313" key="7">
    <source>
        <dbReference type="EMBL" id="MFD1815691.1"/>
    </source>
</evidence>
<keyword evidence="1" id="KW-0805">Transcription regulation</keyword>
<dbReference type="InterPro" id="IPR011075">
    <property type="entry name" value="TetR_C"/>
</dbReference>
<dbReference type="Pfam" id="PF00440">
    <property type="entry name" value="TetR_N"/>
    <property type="match status" value="1"/>
</dbReference>
<dbReference type="InterPro" id="IPR009057">
    <property type="entry name" value="Homeodomain-like_sf"/>
</dbReference>
<dbReference type="PANTHER" id="PTHR30055">
    <property type="entry name" value="HTH-TYPE TRANSCRIPTIONAL REGULATOR RUTR"/>
    <property type="match status" value="1"/>
</dbReference>
<accession>A0ABW4PAZ3</accession>
<evidence type="ECO:0000256" key="4">
    <source>
        <dbReference type="PROSITE-ProRule" id="PRU00335"/>
    </source>
</evidence>
<dbReference type="Gene3D" id="1.10.10.60">
    <property type="entry name" value="Homeodomain-like"/>
    <property type="match status" value="1"/>
</dbReference>